<accession>A0A812A399</accession>
<dbReference type="Proteomes" id="UP000614580">
    <property type="component" value="Unassembled WGS sequence"/>
</dbReference>
<comment type="caution">
    <text evidence="1">The sequence shown here is derived from an EMBL/GenBank/DDBJ whole genome shotgun (WGS) entry which is preliminary data.</text>
</comment>
<dbReference type="EMBL" id="CAJHZY010000059">
    <property type="protein sequence ID" value="CAD7767113.1"/>
    <property type="molecule type" value="Genomic_DNA"/>
</dbReference>
<name>A0A812A399_9EURY</name>
<dbReference type="AlphaFoldDB" id="A0A812A399"/>
<proteinExistence type="predicted"/>
<evidence type="ECO:0000313" key="1">
    <source>
        <dbReference type="EMBL" id="CAD7767113.1"/>
    </source>
</evidence>
<evidence type="ECO:0000313" key="2">
    <source>
        <dbReference type="Proteomes" id="UP000614580"/>
    </source>
</evidence>
<organism evidence="1 2">
    <name type="scientific">Candidatus Argoarchaeum ethanivorans</name>
    <dbReference type="NCBI Taxonomy" id="2608793"/>
    <lineage>
        <taxon>Archaea</taxon>
        <taxon>Methanobacteriati</taxon>
        <taxon>Methanobacteriota</taxon>
        <taxon>Stenosarchaea group</taxon>
        <taxon>Methanomicrobia</taxon>
        <taxon>Methanosarcinales</taxon>
        <taxon>Methanosarcinales incertae sedis</taxon>
        <taxon>GOM Arc I cluster</taxon>
        <taxon>Candidatus Argoarchaeum</taxon>
    </lineage>
</organism>
<gene>
    <name evidence="1" type="ORF">DNFNHJIP_00520</name>
</gene>
<reference evidence="1" key="1">
    <citation type="submission" date="2020-12" db="EMBL/GenBank/DDBJ databases">
        <authorList>
            <person name="Hahn C.J."/>
            <person name="Laso-Perez R."/>
            <person name="Vulcano F."/>
            <person name="Vaziourakis K.-M."/>
            <person name="Stokke R."/>
            <person name="Steen I.H."/>
            <person name="Teske A."/>
            <person name="Boetius A."/>
            <person name="Liebeke M."/>
            <person name="Amann R."/>
            <person name="Knittel K."/>
        </authorList>
    </citation>
    <scope>NUCLEOTIDE SEQUENCE</scope>
    <source>
        <strain evidence="1">Gfbio:c6db26ca-90af-429b-aeed-0e3e8aed0b5e:GoM-Arc1_AMV-AAA_792_C10</strain>
    </source>
</reference>
<protein>
    <submittedName>
        <fullName evidence="1">Uncharacterized protein</fullName>
    </submittedName>
</protein>
<sequence>MTSEFDTCVELSDKIREGILIELSKKYREKGEIVVGSTRMFMKAIELIGSAKKRLFLIMRTPPYLISPPPHDSSDIQSEKVIEKWVKEKIEEWSLDVTNRTLIVPEAQFFYVLPSLVNKIKEHPGSLETFEKNIEKFKNIEIKSEGRFKITSITKSISPLVIADENICYYSPIYGREGFGINVRDNNLAEGLIKYIESSYVNYFKTKEDLNEEIISSLND</sequence>